<comment type="similarity">
    <text evidence="2 9">Belongs to the SLC41A transporter family.</text>
</comment>
<evidence type="ECO:0000256" key="8">
    <source>
        <dbReference type="PROSITE-ProRule" id="PRU00703"/>
    </source>
</evidence>
<dbReference type="OrthoDB" id="9790355at2"/>
<keyword evidence="12" id="KW-1185">Reference proteome</keyword>
<dbReference type="InterPro" id="IPR046342">
    <property type="entry name" value="CBS_dom_sf"/>
</dbReference>
<evidence type="ECO:0000256" key="2">
    <source>
        <dbReference type="ARBA" id="ARBA00009749"/>
    </source>
</evidence>
<dbReference type="STRING" id="1921803.NIES593_05360"/>
<evidence type="ECO:0000256" key="4">
    <source>
        <dbReference type="ARBA" id="ARBA00022692"/>
    </source>
</evidence>
<accession>A0A1U7HNL9</accession>
<keyword evidence="9" id="KW-0479">Metal-binding</keyword>
<dbReference type="InterPro" id="IPR038076">
    <property type="entry name" value="MgtE_N_sf"/>
</dbReference>
<evidence type="ECO:0000256" key="5">
    <source>
        <dbReference type="ARBA" id="ARBA00022842"/>
    </source>
</evidence>
<comment type="caution">
    <text evidence="11">The sequence shown here is derived from an EMBL/GenBank/DDBJ whole genome shotgun (WGS) entry which is preliminary data.</text>
</comment>
<reference evidence="11 12" key="1">
    <citation type="submission" date="2016-11" db="EMBL/GenBank/DDBJ databases">
        <title>Draft Genome Sequences of Nine Cyanobacterial Strains from Diverse Habitats.</title>
        <authorList>
            <person name="Zhu T."/>
            <person name="Hou S."/>
            <person name="Lu X."/>
            <person name="Hess W.R."/>
        </authorList>
    </citation>
    <scope>NUCLEOTIDE SEQUENCE [LARGE SCALE GENOMIC DNA]</scope>
    <source>
        <strain evidence="11 12">NIES-593</strain>
    </source>
</reference>
<keyword evidence="5 9" id="KW-0460">Magnesium</keyword>
<dbReference type="SUPFAM" id="SSF54631">
    <property type="entry name" value="CBS-domain pair"/>
    <property type="match status" value="1"/>
</dbReference>
<name>A0A1U7HNL9_9CYAN</name>
<feature type="transmembrane region" description="Helical" evidence="9">
    <location>
        <begin position="403"/>
        <end position="430"/>
    </location>
</feature>
<comment type="caution">
    <text evidence="9">Lacks conserved residue(s) required for the propagation of feature annotation.</text>
</comment>
<comment type="subunit">
    <text evidence="9">Homodimer.</text>
</comment>
<comment type="subcellular location">
    <subcellularLocation>
        <location evidence="9">Cell membrane</location>
        <topology evidence="9">Multi-pass membrane protein</topology>
    </subcellularLocation>
    <subcellularLocation>
        <location evidence="1">Membrane</location>
        <topology evidence="1">Multi-pass membrane protein</topology>
    </subcellularLocation>
</comment>
<organism evidence="11 12">
    <name type="scientific">Hydrococcus rivularis NIES-593</name>
    <dbReference type="NCBI Taxonomy" id="1921803"/>
    <lineage>
        <taxon>Bacteria</taxon>
        <taxon>Bacillati</taxon>
        <taxon>Cyanobacteriota</taxon>
        <taxon>Cyanophyceae</taxon>
        <taxon>Pleurocapsales</taxon>
        <taxon>Hydrococcaceae</taxon>
        <taxon>Hydrococcus</taxon>
    </lineage>
</organism>
<keyword evidence="9" id="KW-1003">Cell membrane</keyword>
<dbReference type="Pfam" id="PF00571">
    <property type="entry name" value="CBS"/>
    <property type="match status" value="2"/>
</dbReference>
<keyword evidence="7 9" id="KW-0472">Membrane</keyword>
<feature type="transmembrane region" description="Helical" evidence="9">
    <location>
        <begin position="303"/>
        <end position="320"/>
    </location>
</feature>
<evidence type="ECO:0000313" key="12">
    <source>
        <dbReference type="Proteomes" id="UP000186868"/>
    </source>
</evidence>
<comment type="function">
    <text evidence="9">Acts as a magnesium transporter.</text>
</comment>
<evidence type="ECO:0000256" key="9">
    <source>
        <dbReference type="RuleBase" id="RU362011"/>
    </source>
</evidence>
<dbReference type="Gene3D" id="1.10.357.20">
    <property type="entry name" value="SLC41 divalent cation transporters, integral membrane domain"/>
    <property type="match status" value="1"/>
</dbReference>
<keyword evidence="4 9" id="KW-0812">Transmembrane</keyword>
<dbReference type="NCBIfam" id="TIGR00400">
    <property type="entry name" value="mgtE"/>
    <property type="match status" value="1"/>
</dbReference>
<dbReference type="Gene3D" id="3.10.580.10">
    <property type="entry name" value="CBS-domain"/>
    <property type="match status" value="1"/>
</dbReference>
<evidence type="ECO:0000256" key="6">
    <source>
        <dbReference type="ARBA" id="ARBA00022989"/>
    </source>
</evidence>
<dbReference type="AlphaFoldDB" id="A0A1U7HNL9"/>
<feature type="transmembrane region" description="Helical" evidence="9">
    <location>
        <begin position="442"/>
        <end position="460"/>
    </location>
</feature>
<dbReference type="RefSeq" id="WP_073598602.1">
    <property type="nucleotide sequence ID" value="NZ_MRCB01000004.1"/>
</dbReference>
<dbReference type="GO" id="GO:0005886">
    <property type="term" value="C:plasma membrane"/>
    <property type="evidence" value="ECO:0007669"/>
    <property type="project" value="UniProtKB-SubCell"/>
</dbReference>
<dbReference type="SUPFAM" id="SSF158791">
    <property type="entry name" value="MgtE N-terminal domain-like"/>
    <property type="match status" value="1"/>
</dbReference>
<keyword evidence="3 9" id="KW-0813">Transport</keyword>
<dbReference type="InterPro" id="IPR006667">
    <property type="entry name" value="SLC41_membr_dom"/>
</dbReference>
<gene>
    <name evidence="11" type="ORF">NIES593_05360</name>
</gene>
<dbReference type="InterPro" id="IPR036739">
    <property type="entry name" value="SLC41_membr_dom_sf"/>
</dbReference>
<dbReference type="Gene3D" id="1.25.60.10">
    <property type="entry name" value="MgtE N-terminal domain-like"/>
    <property type="match status" value="1"/>
</dbReference>
<feature type="domain" description="CBS" evidence="10">
    <location>
        <begin position="155"/>
        <end position="218"/>
    </location>
</feature>
<dbReference type="Pfam" id="PF03448">
    <property type="entry name" value="MgtE_N"/>
    <property type="match status" value="1"/>
</dbReference>
<dbReference type="PANTHER" id="PTHR43773">
    <property type="entry name" value="MAGNESIUM TRANSPORTER MGTE"/>
    <property type="match status" value="1"/>
</dbReference>
<evidence type="ECO:0000256" key="7">
    <source>
        <dbReference type="ARBA" id="ARBA00023136"/>
    </source>
</evidence>
<dbReference type="Pfam" id="PF01769">
    <property type="entry name" value="MgtE"/>
    <property type="match status" value="1"/>
</dbReference>
<dbReference type="InterPro" id="IPR006668">
    <property type="entry name" value="Mg_transptr_MgtE_intracell_dom"/>
</dbReference>
<proteinExistence type="inferred from homology"/>
<dbReference type="Proteomes" id="UP000186868">
    <property type="component" value="Unassembled WGS sequence"/>
</dbReference>
<feature type="transmembrane region" description="Helical" evidence="9">
    <location>
        <begin position="377"/>
        <end position="397"/>
    </location>
</feature>
<protein>
    <recommendedName>
        <fullName evidence="9">Magnesium transporter MgtE</fullName>
    </recommendedName>
</protein>
<sequence length="468" mass="52102">MSGNSSSNPSVSNPLVSRKELRQLVRSELKILLEEGYLEAAKTVLMPVQPADIAEAIEGLPEKIQAIAFRLLPKDKAIEVYEYLDSSVQQALIEDFKRQDVIDIVDKMSPDDRAKLFDELPAKVVRRLLEHMTLQQRQSTALLLGYKPDTAGRIMTPEYVSLKEEWTVEQAFESIRRLAPTSETIYSLYVTDALHRLTGHLSLRTLVTAQPEQTIGEIMERHLIFVHTDTPQEEVARLLQRYDFLAVPVVDTENRLVGIVTVDDAIDILHEKTTQDIHALGGVQSRGDRYFRSSLMGMVRQRALWLIIVLLTTALASIIIKGQEVLIERVVVLAAFIPLLNDTAGDIGCQSSTVVIRGLNTEAIRDRGVLWVVYREAVAGTLLGLVLGLGAVIWAYFFQGNFLIALIVGVSLLFLSIFSTVAGAALPFLFTFLGFDPAMMSAPFITTIADVLGVLVYFYIADLFLQLN</sequence>
<evidence type="ECO:0000259" key="10">
    <source>
        <dbReference type="PROSITE" id="PS51371"/>
    </source>
</evidence>
<dbReference type="InterPro" id="IPR006669">
    <property type="entry name" value="MgtE_transporter"/>
</dbReference>
<dbReference type="GO" id="GO:0046872">
    <property type="term" value="F:metal ion binding"/>
    <property type="evidence" value="ECO:0007669"/>
    <property type="project" value="UniProtKB-KW"/>
</dbReference>
<keyword evidence="8" id="KW-0129">CBS domain</keyword>
<dbReference type="GO" id="GO:0015095">
    <property type="term" value="F:magnesium ion transmembrane transporter activity"/>
    <property type="evidence" value="ECO:0007669"/>
    <property type="project" value="UniProtKB-UniRule"/>
</dbReference>
<dbReference type="SMART" id="SM00116">
    <property type="entry name" value="CBS"/>
    <property type="match status" value="2"/>
</dbReference>
<feature type="domain" description="CBS" evidence="10">
    <location>
        <begin position="219"/>
        <end position="277"/>
    </location>
</feature>
<evidence type="ECO:0000256" key="3">
    <source>
        <dbReference type="ARBA" id="ARBA00022448"/>
    </source>
</evidence>
<dbReference type="EMBL" id="MRCB01000004">
    <property type="protein sequence ID" value="OKH25192.1"/>
    <property type="molecule type" value="Genomic_DNA"/>
</dbReference>
<dbReference type="CDD" id="cd04606">
    <property type="entry name" value="CBS_pair_Mg_transporter"/>
    <property type="match status" value="1"/>
</dbReference>
<dbReference type="SMART" id="SM00924">
    <property type="entry name" value="MgtE_N"/>
    <property type="match status" value="1"/>
</dbReference>
<dbReference type="InterPro" id="IPR000644">
    <property type="entry name" value="CBS_dom"/>
</dbReference>
<dbReference type="PROSITE" id="PS51371">
    <property type="entry name" value="CBS"/>
    <property type="match status" value="2"/>
</dbReference>
<dbReference type="SUPFAM" id="SSF161093">
    <property type="entry name" value="MgtE membrane domain-like"/>
    <property type="match status" value="1"/>
</dbReference>
<dbReference type="PANTHER" id="PTHR43773:SF1">
    <property type="entry name" value="MAGNESIUM TRANSPORTER MGTE"/>
    <property type="match status" value="1"/>
</dbReference>
<evidence type="ECO:0000313" key="11">
    <source>
        <dbReference type="EMBL" id="OKH25192.1"/>
    </source>
</evidence>
<keyword evidence="6 9" id="KW-1133">Transmembrane helix</keyword>
<evidence type="ECO:0000256" key="1">
    <source>
        <dbReference type="ARBA" id="ARBA00004141"/>
    </source>
</evidence>